<protein>
    <submittedName>
        <fullName evidence="2">Uncharacterized protein</fullName>
    </submittedName>
</protein>
<dbReference type="Proteomes" id="UP001487740">
    <property type="component" value="Unassembled WGS sequence"/>
</dbReference>
<feature type="region of interest" description="Disordered" evidence="1">
    <location>
        <begin position="141"/>
        <end position="210"/>
    </location>
</feature>
<dbReference type="InterPro" id="IPR016187">
    <property type="entry name" value="CTDL_fold"/>
</dbReference>
<feature type="compositionally biased region" description="Acidic residues" evidence="1">
    <location>
        <begin position="152"/>
        <end position="169"/>
    </location>
</feature>
<dbReference type="Gene3D" id="3.10.100.10">
    <property type="entry name" value="Mannose-Binding Protein A, subunit A"/>
    <property type="match status" value="1"/>
</dbReference>
<keyword evidence="3" id="KW-1185">Reference proteome</keyword>
<feature type="compositionally biased region" description="Basic and acidic residues" evidence="1">
    <location>
        <begin position="141"/>
        <end position="151"/>
    </location>
</feature>
<dbReference type="AlphaFoldDB" id="A0AAW0TJW3"/>
<proteinExistence type="predicted"/>
<accession>A0AAW0TJW3</accession>
<feature type="region of interest" description="Disordered" evidence="1">
    <location>
        <begin position="1"/>
        <end position="21"/>
    </location>
</feature>
<dbReference type="SUPFAM" id="SSF56436">
    <property type="entry name" value="C-type lectin-like"/>
    <property type="match status" value="1"/>
</dbReference>
<evidence type="ECO:0000313" key="3">
    <source>
        <dbReference type="Proteomes" id="UP001487740"/>
    </source>
</evidence>
<name>A0AAW0TJW3_SCYPA</name>
<dbReference type="EMBL" id="JARAKH010000029">
    <property type="protein sequence ID" value="KAK8387959.1"/>
    <property type="molecule type" value="Genomic_DNA"/>
</dbReference>
<reference evidence="2 3" key="1">
    <citation type="submission" date="2023-03" db="EMBL/GenBank/DDBJ databases">
        <title>High-quality genome of Scylla paramamosain provides insights in environmental adaptation.</title>
        <authorList>
            <person name="Zhang L."/>
        </authorList>
    </citation>
    <scope>NUCLEOTIDE SEQUENCE [LARGE SCALE GENOMIC DNA]</scope>
    <source>
        <strain evidence="2">LZ_2023a</strain>
        <tissue evidence="2">Muscle</tissue>
    </source>
</reference>
<comment type="caution">
    <text evidence="2">The sequence shown here is derived from an EMBL/GenBank/DDBJ whole genome shotgun (WGS) entry which is preliminary data.</text>
</comment>
<dbReference type="InterPro" id="IPR016186">
    <property type="entry name" value="C-type_lectin-like/link_sf"/>
</dbReference>
<evidence type="ECO:0000256" key="1">
    <source>
        <dbReference type="SAM" id="MobiDB-lite"/>
    </source>
</evidence>
<sequence>MDVGYHGAGEGRREEGSPPALRRNPACIPLAYLDSLGHLHHLASTHLLHSDAVTTKGGEGVRAFLPSHTTHQQTSHPHAHIPTPIPAPWPPPVHRWGRGRGVIRTASPSSRRVRSAGPLVDALLVSEGSARLRRWRRRAQEEAVKEERKEEEKEEEKKEEEEEEEEKEEENQRASGGGEEGAAASVGKEKATVKNQAGATAGDGRRRGACRDGWVEEDGRCFRLVEEVASWAEAELACAGEAAGEEEDAAGHLAAVTSHAVARLLERLINER</sequence>
<gene>
    <name evidence="2" type="ORF">O3P69_020100</name>
</gene>
<organism evidence="2 3">
    <name type="scientific">Scylla paramamosain</name>
    <name type="common">Mud crab</name>
    <dbReference type="NCBI Taxonomy" id="85552"/>
    <lineage>
        <taxon>Eukaryota</taxon>
        <taxon>Metazoa</taxon>
        <taxon>Ecdysozoa</taxon>
        <taxon>Arthropoda</taxon>
        <taxon>Crustacea</taxon>
        <taxon>Multicrustacea</taxon>
        <taxon>Malacostraca</taxon>
        <taxon>Eumalacostraca</taxon>
        <taxon>Eucarida</taxon>
        <taxon>Decapoda</taxon>
        <taxon>Pleocyemata</taxon>
        <taxon>Brachyura</taxon>
        <taxon>Eubrachyura</taxon>
        <taxon>Portunoidea</taxon>
        <taxon>Portunidae</taxon>
        <taxon>Portuninae</taxon>
        <taxon>Scylla</taxon>
    </lineage>
</organism>
<evidence type="ECO:0000313" key="2">
    <source>
        <dbReference type="EMBL" id="KAK8387959.1"/>
    </source>
</evidence>